<organism evidence="10 11">
    <name type="scientific">Daejeonella lutea</name>
    <dbReference type="NCBI Taxonomy" id="572036"/>
    <lineage>
        <taxon>Bacteria</taxon>
        <taxon>Pseudomonadati</taxon>
        <taxon>Bacteroidota</taxon>
        <taxon>Sphingobacteriia</taxon>
        <taxon>Sphingobacteriales</taxon>
        <taxon>Sphingobacteriaceae</taxon>
        <taxon>Daejeonella</taxon>
    </lineage>
</organism>
<reference evidence="11" key="1">
    <citation type="submission" date="2017-02" db="EMBL/GenBank/DDBJ databases">
        <authorList>
            <person name="Varghese N."/>
            <person name="Submissions S."/>
        </authorList>
    </citation>
    <scope>NUCLEOTIDE SEQUENCE [LARGE SCALE GENOMIC DNA]</scope>
    <source>
        <strain evidence="11">DSM 22385</strain>
    </source>
</reference>
<evidence type="ECO:0000256" key="1">
    <source>
        <dbReference type="ARBA" id="ARBA00004571"/>
    </source>
</evidence>
<keyword evidence="11" id="KW-1185">Reference proteome</keyword>
<dbReference type="Pfam" id="PF13715">
    <property type="entry name" value="CarbopepD_reg_2"/>
    <property type="match status" value="1"/>
</dbReference>
<comment type="similarity">
    <text evidence="7">Belongs to the TonB-dependent receptor family.</text>
</comment>
<keyword evidence="2 7" id="KW-0813">Transport</keyword>
<evidence type="ECO:0000256" key="7">
    <source>
        <dbReference type="PROSITE-ProRule" id="PRU01360"/>
    </source>
</evidence>
<dbReference type="OrthoDB" id="9803050at2"/>
<dbReference type="Gene3D" id="2.170.130.10">
    <property type="entry name" value="TonB-dependent receptor, plug domain"/>
    <property type="match status" value="1"/>
</dbReference>
<dbReference type="PROSITE" id="PS52016">
    <property type="entry name" value="TONB_DEPENDENT_REC_3"/>
    <property type="match status" value="1"/>
</dbReference>
<evidence type="ECO:0000256" key="5">
    <source>
        <dbReference type="ARBA" id="ARBA00023136"/>
    </source>
</evidence>
<sequence>MKLIRNFILFISLLPCADVYAQQEPGVLSVDLKNATIKQLVSDIESKADFHFFYDARQLDSVRITVKIVSEPLAFILKKAFENTPVKFTIDPDRNVFLTRDKEIYASLPYGLFESEKDSSRIVNQKEPSTLATVYNQNEQGSVTSTQENKLVEIGIKTSEIQGGNVALAGYVRDAANGAPVIRAAVFTDAPRIGTYTDQFGYYSLILPRGAHTLNIKALGISDTKRRIMLYSEGKLDIEIKTQVLSLREVVVSAENSANVRNVQMGVEKLSIATIKQVPVVFGEADVVRVMLTLPGVKTVGEAANGFNVRGGAVDQNLILFDDLTIYNPSHFFGFFSAFNPDVVKDVELYKSSIPARYGGRLSSVLDVSSKDGNSRKLAGTAGIGLLTSRLNVEGPLIKDKTSFIVGGRTTYSNWLLRLLPEDSNYKDSKASFYDANVRLSHKINDKNNLYLTGYLSSDDSNLNSDTSYAYSNKNVSMKWKHVFSNKFTGVLVGGFSSYDYNTRSNINPVNAYKLGFDIKQVNVKTDFTYYLSPKHTLDFGVSTIQYKLNPGSFTPYAKESLIVRDIIAPEQAYESAVYFGDRFDLTSNLSLDLGLRYSMFNYMGPQSINNYAPGLPRSEPNLLGSTDFKKGDIVKTYHGPEMRFSARYQITEDLSVKSGYNTLRQYIHVLSNTAAMAPTDIWKLSDPNIKPQFGDQVSLGLYKNFKSNTIETSVEGYYKRLKDYLDYRNGAVLVMNHDIERDVINTQGKAYGVELLVKKLTGKLNGWLGYTYSRTLLRMDDPTAAQLINNGEYYPSNFDKPHDLTLVGNYRFSHRFSMSLNTTYSTGRPITVPVGKYFYAGSLRARYSGRNQLRIPDYFRTDVSMNIEGNHKIHQLTHSSWTVGIYNLTGRDNPYSTYFTSEKGVIKGYRLSVFGNAIPYVNYNIRF</sequence>
<dbReference type="InterPro" id="IPR008969">
    <property type="entry name" value="CarboxyPept-like_regulatory"/>
</dbReference>
<dbReference type="InterPro" id="IPR039426">
    <property type="entry name" value="TonB-dep_rcpt-like"/>
</dbReference>
<keyword evidence="8" id="KW-0732">Signal</keyword>
<evidence type="ECO:0000256" key="3">
    <source>
        <dbReference type="ARBA" id="ARBA00022452"/>
    </source>
</evidence>
<keyword evidence="4 7" id="KW-0812">Transmembrane</keyword>
<dbReference type="InterPro" id="IPR036942">
    <property type="entry name" value="Beta-barrel_TonB_sf"/>
</dbReference>
<evidence type="ECO:0000256" key="2">
    <source>
        <dbReference type="ARBA" id="ARBA00022448"/>
    </source>
</evidence>
<name>A0A1T5B3F9_9SPHI</name>
<keyword evidence="10" id="KW-0675">Receptor</keyword>
<keyword evidence="6 7" id="KW-0998">Cell outer membrane</keyword>
<dbReference type="GO" id="GO:0009279">
    <property type="term" value="C:cell outer membrane"/>
    <property type="evidence" value="ECO:0007669"/>
    <property type="project" value="UniProtKB-SubCell"/>
</dbReference>
<proteinExistence type="inferred from homology"/>
<dbReference type="Gene3D" id="2.60.40.1120">
    <property type="entry name" value="Carboxypeptidase-like, regulatory domain"/>
    <property type="match status" value="1"/>
</dbReference>
<dbReference type="AlphaFoldDB" id="A0A1T5B3F9"/>
<feature type="chain" id="PRO_5012233722" evidence="8">
    <location>
        <begin position="22"/>
        <end position="928"/>
    </location>
</feature>
<dbReference type="Proteomes" id="UP000189981">
    <property type="component" value="Unassembled WGS sequence"/>
</dbReference>
<accession>A0A1T5B3F9</accession>
<keyword evidence="3 7" id="KW-1134">Transmembrane beta strand</keyword>
<protein>
    <submittedName>
        <fullName evidence="10">Outer membrane receptor for ferrienterochelin and colicins</fullName>
    </submittedName>
</protein>
<evidence type="ECO:0000256" key="6">
    <source>
        <dbReference type="ARBA" id="ARBA00023237"/>
    </source>
</evidence>
<keyword evidence="5 7" id="KW-0472">Membrane</keyword>
<dbReference type="STRING" id="572036.SAMN05661099_1249"/>
<evidence type="ECO:0000256" key="8">
    <source>
        <dbReference type="SAM" id="SignalP"/>
    </source>
</evidence>
<evidence type="ECO:0000259" key="9">
    <source>
        <dbReference type="Pfam" id="PF07715"/>
    </source>
</evidence>
<dbReference type="EMBL" id="FUYR01000001">
    <property type="protein sequence ID" value="SKB41764.1"/>
    <property type="molecule type" value="Genomic_DNA"/>
</dbReference>
<dbReference type="Pfam" id="PF07715">
    <property type="entry name" value="Plug"/>
    <property type="match status" value="1"/>
</dbReference>
<dbReference type="InterPro" id="IPR012910">
    <property type="entry name" value="Plug_dom"/>
</dbReference>
<evidence type="ECO:0000256" key="4">
    <source>
        <dbReference type="ARBA" id="ARBA00022692"/>
    </source>
</evidence>
<evidence type="ECO:0000313" key="11">
    <source>
        <dbReference type="Proteomes" id="UP000189981"/>
    </source>
</evidence>
<dbReference type="SUPFAM" id="SSF56935">
    <property type="entry name" value="Porins"/>
    <property type="match status" value="1"/>
</dbReference>
<dbReference type="Gene3D" id="2.40.170.20">
    <property type="entry name" value="TonB-dependent receptor, beta-barrel domain"/>
    <property type="match status" value="1"/>
</dbReference>
<feature type="domain" description="TonB-dependent receptor plug" evidence="9">
    <location>
        <begin position="285"/>
        <end position="361"/>
    </location>
</feature>
<dbReference type="SUPFAM" id="SSF49464">
    <property type="entry name" value="Carboxypeptidase regulatory domain-like"/>
    <property type="match status" value="1"/>
</dbReference>
<dbReference type="RefSeq" id="WP_079701746.1">
    <property type="nucleotide sequence ID" value="NZ_FUYR01000001.1"/>
</dbReference>
<gene>
    <name evidence="10" type="ORF">SAMN05661099_1249</name>
</gene>
<feature type="signal peptide" evidence="8">
    <location>
        <begin position="1"/>
        <end position="21"/>
    </location>
</feature>
<evidence type="ECO:0000313" key="10">
    <source>
        <dbReference type="EMBL" id="SKB41764.1"/>
    </source>
</evidence>
<comment type="subcellular location">
    <subcellularLocation>
        <location evidence="1 7">Cell outer membrane</location>
        <topology evidence="1 7">Multi-pass membrane protein</topology>
    </subcellularLocation>
</comment>
<dbReference type="InterPro" id="IPR037066">
    <property type="entry name" value="Plug_dom_sf"/>
</dbReference>